<comment type="caution">
    <text evidence="7">Lacks conserved residue(s) required for the propagation of feature annotation.</text>
</comment>
<reference evidence="9" key="2">
    <citation type="submission" date="2025-08" db="UniProtKB">
        <authorList>
            <consortium name="RefSeq"/>
        </authorList>
    </citation>
    <scope>IDENTIFICATION</scope>
    <source>
        <tissue evidence="9">Leaf</tissue>
    </source>
</reference>
<dbReference type="GeneID" id="104231309"/>
<evidence type="ECO:0000256" key="1">
    <source>
        <dbReference type="ARBA" id="ARBA00004141"/>
    </source>
</evidence>
<dbReference type="Proteomes" id="UP000189701">
    <property type="component" value="Unplaced"/>
</dbReference>
<feature type="transmembrane region" description="Helical" evidence="7">
    <location>
        <begin position="350"/>
        <end position="368"/>
    </location>
</feature>
<dbReference type="RefSeq" id="XP_009782584.1">
    <property type="nucleotide sequence ID" value="XM_009784282.1"/>
</dbReference>
<keyword evidence="8" id="KW-1185">Reference proteome</keyword>
<protein>
    <recommendedName>
        <fullName evidence="7">Probable purine permease</fullName>
    </recommendedName>
</protein>
<dbReference type="GO" id="GO:0005345">
    <property type="term" value="F:purine nucleobase transmembrane transporter activity"/>
    <property type="evidence" value="ECO:0007669"/>
    <property type="project" value="UniProtKB-UniRule"/>
</dbReference>
<keyword evidence="3 7" id="KW-0813">Transport</keyword>
<accession>A0A1U7X6R7</accession>
<evidence type="ECO:0000256" key="4">
    <source>
        <dbReference type="ARBA" id="ARBA00022692"/>
    </source>
</evidence>
<keyword evidence="5 7" id="KW-1133">Transmembrane helix</keyword>
<keyword evidence="4 7" id="KW-0812">Transmembrane</keyword>
<dbReference type="InterPro" id="IPR030182">
    <property type="entry name" value="PUP_plant"/>
</dbReference>
<evidence type="ECO:0000256" key="7">
    <source>
        <dbReference type="RuleBase" id="RU368015"/>
    </source>
</evidence>
<evidence type="ECO:0000313" key="9">
    <source>
        <dbReference type="RefSeq" id="XP_009782584.1"/>
    </source>
</evidence>
<dbReference type="OrthoDB" id="10325048at2759"/>
<gene>
    <name evidence="9" type="primary">LOC104231309</name>
</gene>
<feature type="transmembrane region" description="Helical" evidence="7">
    <location>
        <begin position="323"/>
        <end position="344"/>
    </location>
</feature>
<feature type="transmembrane region" description="Helical" evidence="7">
    <location>
        <begin position="46"/>
        <end position="68"/>
    </location>
</feature>
<dbReference type="GO" id="GO:0015211">
    <property type="term" value="F:purine nucleoside transmembrane transporter activity"/>
    <property type="evidence" value="ECO:0007669"/>
    <property type="project" value="UniProtKB-UniRule"/>
</dbReference>
<reference evidence="8" key="1">
    <citation type="journal article" date="2013" name="Genome Biol.">
        <title>Reference genomes and transcriptomes of Nicotiana sylvestris and Nicotiana tomentosiformis.</title>
        <authorList>
            <person name="Sierro N."/>
            <person name="Battey J.N."/>
            <person name="Ouadi S."/>
            <person name="Bovet L."/>
            <person name="Goepfert S."/>
            <person name="Bakaher N."/>
            <person name="Peitsch M.C."/>
            <person name="Ivanov N.V."/>
        </authorList>
    </citation>
    <scope>NUCLEOTIDE SEQUENCE [LARGE SCALE GENOMIC DNA]</scope>
</reference>
<feature type="transmembrane region" description="Helical" evidence="7">
    <location>
        <begin position="295"/>
        <end position="318"/>
    </location>
</feature>
<name>A0A1U7X6R7_NICSY</name>
<proteinExistence type="inferred from homology"/>
<feature type="transmembrane region" description="Helical" evidence="7">
    <location>
        <begin position="213"/>
        <end position="236"/>
    </location>
</feature>
<evidence type="ECO:0000313" key="8">
    <source>
        <dbReference type="Proteomes" id="UP000189701"/>
    </source>
</evidence>
<dbReference type="AlphaFoldDB" id="A0A1U7X6R7"/>
<feature type="transmembrane region" description="Helical" evidence="7">
    <location>
        <begin position="257"/>
        <end position="275"/>
    </location>
</feature>
<organism evidence="8 9">
    <name type="scientific">Nicotiana sylvestris</name>
    <name type="common">Wood tobacco</name>
    <name type="synonym">South American tobacco</name>
    <dbReference type="NCBI Taxonomy" id="4096"/>
    <lineage>
        <taxon>Eukaryota</taxon>
        <taxon>Viridiplantae</taxon>
        <taxon>Streptophyta</taxon>
        <taxon>Embryophyta</taxon>
        <taxon>Tracheophyta</taxon>
        <taxon>Spermatophyta</taxon>
        <taxon>Magnoliopsida</taxon>
        <taxon>eudicotyledons</taxon>
        <taxon>Gunneridae</taxon>
        <taxon>Pentapetalae</taxon>
        <taxon>asterids</taxon>
        <taxon>lamiids</taxon>
        <taxon>Solanales</taxon>
        <taxon>Solanaceae</taxon>
        <taxon>Nicotianoideae</taxon>
        <taxon>Nicotianeae</taxon>
        <taxon>Nicotiana</taxon>
    </lineage>
</organism>
<evidence type="ECO:0000256" key="5">
    <source>
        <dbReference type="ARBA" id="ARBA00022989"/>
    </source>
</evidence>
<feature type="transmembrane region" description="Helical" evidence="7">
    <location>
        <begin position="80"/>
        <end position="102"/>
    </location>
</feature>
<dbReference type="InterPro" id="IPR037185">
    <property type="entry name" value="EmrE-like"/>
</dbReference>
<sequence>MQGASMEGSPHQKLLHFTSQEAEDIESMCEKTETCPRPDSSYKLKLWLQISIFTFLVLSGQIVVTLLGKVYYDYGGQSKWIATLVPFAGFPVLLPLLCFYSNTDINKNEPQQVHYIEQSSSSYNLVCALICAFLGLLLAANSLLYSVGLQYLPASTYSLISSTQLAFNAIFSFHFNGQKITPPILNSVVLLTLSSVLIIFQNESSTYDKEISLHGFLIGFLATIIGAAGFGLLGSLTELTFQKILKNGSFKVVMQMTIYQCFIATLVGLTGLFASGDWRNLEKEMEEFKLGKVSYILYLSLGTIYSQAQTLGSIGLIFKVSSLFSNVILILGAPLTQISAVVLLHDSVSGLKLVSLVLGLWGFTSYLYQQYLDSLLANAVEIRTSDHDVDEVESHL</sequence>
<dbReference type="PANTHER" id="PTHR31376">
    <property type="entry name" value="OS09G0467300 PROTEIN-RELATED"/>
    <property type="match status" value="1"/>
</dbReference>
<comment type="similarity">
    <text evidence="2 7">Belongs to the purine permeases (TC 2.A.7.14) family.</text>
</comment>
<evidence type="ECO:0000256" key="6">
    <source>
        <dbReference type="ARBA" id="ARBA00023136"/>
    </source>
</evidence>
<comment type="subcellular location">
    <subcellularLocation>
        <location evidence="1 7">Membrane</location>
        <topology evidence="1 7">Multi-pass membrane protein</topology>
    </subcellularLocation>
</comment>
<dbReference type="STRING" id="4096.A0A1U7X6R7"/>
<dbReference type="eggNOG" id="ENOG502QVMQ">
    <property type="taxonomic scope" value="Eukaryota"/>
</dbReference>
<evidence type="ECO:0000256" key="3">
    <source>
        <dbReference type="ARBA" id="ARBA00022448"/>
    </source>
</evidence>
<feature type="transmembrane region" description="Helical" evidence="7">
    <location>
        <begin position="123"/>
        <end position="145"/>
    </location>
</feature>
<evidence type="ECO:0000256" key="2">
    <source>
        <dbReference type="ARBA" id="ARBA00006213"/>
    </source>
</evidence>
<feature type="transmembrane region" description="Helical" evidence="7">
    <location>
        <begin position="183"/>
        <end position="201"/>
    </location>
</feature>
<dbReference type="KEGG" id="nsy:104231309"/>
<dbReference type="GO" id="GO:0016020">
    <property type="term" value="C:membrane"/>
    <property type="evidence" value="ECO:0007669"/>
    <property type="project" value="UniProtKB-SubCell"/>
</dbReference>
<dbReference type="Pfam" id="PF16913">
    <property type="entry name" value="PUNUT"/>
    <property type="match status" value="1"/>
</dbReference>
<dbReference type="PANTHER" id="PTHR31376:SF47">
    <property type="entry name" value="PURINE PERMEASE-RELATED"/>
    <property type="match status" value="1"/>
</dbReference>
<dbReference type="SUPFAM" id="SSF103481">
    <property type="entry name" value="Multidrug resistance efflux transporter EmrE"/>
    <property type="match status" value="1"/>
</dbReference>
<keyword evidence="6 7" id="KW-0472">Membrane</keyword>